<comment type="caution">
    <text evidence="2">The sequence shown here is derived from an EMBL/GenBank/DDBJ whole genome shotgun (WGS) entry which is preliminary data.</text>
</comment>
<feature type="chain" id="PRO_5047333139" evidence="1">
    <location>
        <begin position="21"/>
        <end position="134"/>
    </location>
</feature>
<protein>
    <submittedName>
        <fullName evidence="2">Uncharacterized protein</fullName>
    </submittedName>
</protein>
<evidence type="ECO:0000256" key="1">
    <source>
        <dbReference type="SAM" id="SignalP"/>
    </source>
</evidence>
<gene>
    <name evidence="2" type="ORF">LNV07_00005</name>
</gene>
<feature type="signal peptide" evidence="1">
    <location>
        <begin position="1"/>
        <end position="20"/>
    </location>
</feature>
<evidence type="ECO:0000313" key="3">
    <source>
        <dbReference type="Proteomes" id="UP001209701"/>
    </source>
</evidence>
<feature type="non-terminal residue" evidence="2">
    <location>
        <position position="1"/>
    </location>
</feature>
<reference evidence="2 3" key="1">
    <citation type="submission" date="2021-11" db="EMBL/GenBank/DDBJ databases">
        <authorList>
            <person name="Liang Q."/>
            <person name="Mou H."/>
            <person name="Liu Z."/>
        </authorList>
    </citation>
    <scope>NUCLEOTIDE SEQUENCE [LARGE SCALE GENOMIC DNA]</scope>
    <source>
        <strain evidence="2 3">CHU3</strain>
    </source>
</reference>
<keyword evidence="3" id="KW-1185">Reference proteome</keyword>
<accession>A0ABT2Y860</accession>
<dbReference type="EMBL" id="JAJIRN010000001">
    <property type="protein sequence ID" value="MCV2366486.1"/>
    <property type="molecule type" value="Genomic_DNA"/>
</dbReference>
<dbReference type="Proteomes" id="UP001209701">
    <property type="component" value="Unassembled WGS sequence"/>
</dbReference>
<dbReference type="RefSeq" id="WP_263569133.1">
    <property type="nucleotide sequence ID" value="NZ_JAJIRN010000001.1"/>
</dbReference>
<proteinExistence type="predicted"/>
<evidence type="ECO:0000313" key="2">
    <source>
        <dbReference type="EMBL" id="MCV2366486.1"/>
    </source>
</evidence>
<name>A0ABT2Y860_9BURK</name>
<sequence>QHMRKASLLAMLLTSFAALADANENWIQVQGGSWTVPANDVVQMAGKIQAAAAGARGRRGAPKDISTYVIQYQGAGPSSARVIELRGSCEVDAHSREERRKGFFNTMDGGDCYFSAVWDAKAMKFKIFLFNGVA</sequence>
<keyword evidence="1" id="KW-0732">Signal</keyword>
<organism evidence="2 3">
    <name type="scientific">Roseateles oligotrophus</name>
    <dbReference type="NCBI Taxonomy" id="1769250"/>
    <lineage>
        <taxon>Bacteria</taxon>
        <taxon>Pseudomonadati</taxon>
        <taxon>Pseudomonadota</taxon>
        <taxon>Betaproteobacteria</taxon>
        <taxon>Burkholderiales</taxon>
        <taxon>Sphaerotilaceae</taxon>
        <taxon>Roseateles</taxon>
    </lineage>
</organism>